<accession>A0AAE0XSJ6</accession>
<dbReference type="Proteomes" id="UP001283361">
    <property type="component" value="Unassembled WGS sequence"/>
</dbReference>
<comment type="caution">
    <text evidence="1">The sequence shown here is derived from an EMBL/GenBank/DDBJ whole genome shotgun (WGS) entry which is preliminary data.</text>
</comment>
<evidence type="ECO:0000313" key="1">
    <source>
        <dbReference type="EMBL" id="KAK3708265.1"/>
    </source>
</evidence>
<proteinExistence type="predicted"/>
<gene>
    <name evidence="1" type="ORF">RRG08_023667</name>
</gene>
<name>A0AAE0XSJ6_9GAST</name>
<organism evidence="1 2">
    <name type="scientific">Elysia crispata</name>
    <name type="common">lettuce slug</name>
    <dbReference type="NCBI Taxonomy" id="231223"/>
    <lineage>
        <taxon>Eukaryota</taxon>
        <taxon>Metazoa</taxon>
        <taxon>Spiralia</taxon>
        <taxon>Lophotrochozoa</taxon>
        <taxon>Mollusca</taxon>
        <taxon>Gastropoda</taxon>
        <taxon>Heterobranchia</taxon>
        <taxon>Euthyneura</taxon>
        <taxon>Panpulmonata</taxon>
        <taxon>Sacoglossa</taxon>
        <taxon>Placobranchoidea</taxon>
        <taxon>Plakobranchidae</taxon>
        <taxon>Elysia</taxon>
    </lineage>
</organism>
<evidence type="ECO:0000313" key="2">
    <source>
        <dbReference type="Proteomes" id="UP001283361"/>
    </source>
</evidence>
<sequence>MVPFTKTKISKVKFTAACYTVEDYRPNSPHEYLLTSRRLAPGENQPEQTATEILTLFEISADVDIGNGALEFHYGNSDGSVGLRLIYVVIVFKQVPVIDVGSGLPGTALFMVAGTDTVRSGAVENARPTWVEARVGRRRPASGVD</sequence>
<dbReference type="EMBL" id="JAWDGP010007701">
    <property type="protein sequence ID" value="KAK3708265.1"/>
    <property type="molecule type" value="Genomic_DNA"/>
</dbReference>
<reference evidence="1" key="1">
    <citation type="journal article" date="2023" name="G3 (Bethesda)">
        <title>A reference genome for the long-term kleptoplast-retaining sea slug Elysia crispata morphotype clarki.</title>
        <authorList>
            <person name="Eastman K.E."/>
            <person name="Pendleton A.L."/>
            <person name="Shaikh M.A."/>
            <person name="Suttiyut T."/>
            <person name="Ogas R."/>
            <person name="Tomko P."/>
            <person name="Gavelis G."/>
            <person name="Widhalm J.R."/>
            <person name="Wisecaver J.H."/>
        </authorList>
    </citation>
    <scope>NUCLEOTIDE SEQUENCE</scope>
    <source>
        <strain evidence="1">ECLA1</strain>
    </source>
</reference>
<keyword evidence="2" id="KW-1185">Reference proteome</keyword>
<protein>
    <submittedName>
        <fullName evidence="1">Uncharacterized protein</fullName>
    </submittedName>
</protein>
<dbReference type="AlphaFoldDB" id="A0AAE0XSJ6"/>